<feature type="compositionally biased region" description="Acidic residues" evidence="1">
    <location>
        <begin position="840"/>
        <end position="856"/>
    </location>
</feature>
<feature type="compositionally biased region" description="Basic and acidic residues" evidence="1">
    <location>
        <begin position="600"/>
        <end position="629"/>
    </location>
</feature>
<dbReference type="InterPro" id="IPR000467">
    <property type="entry name" value="G_patch_dom"/>
</dbReference>
<feature type="region of interest" description="Disordered" evidence="1">
    <location>
        <begin position="514"/>
        <end position="538"/>
    </location>
</feature>
<dbReference type="Pfam" id="PF01585">
    <property type="entry name" value="G-patch"/>
    <property type="match status" value="1"/>
</dbReference>
<dbReference type="Pfam" id="PF07713">
    <property type="entry name" value="DUF1604"/>
    <property type="match status" value="1"/>
</dbReference>
<dbReference type="STRING" id="1754190.A0A1Y2AUR3"/>
<comment type="caution">
    <text evidence="3">The sequence shown here is derived from an EMBL/GenBank/DDBJ whole genome shotgun (WGS) entry which is preliminary data.</text>
</comment>
<dbReference type="PANTHER" id="PTHR13384:SF19">
    <property type="entry name" value="G PATCH DOMAIN-CONTAINING PROTEIN 1"/>
    <property type="match status" value="1"/>
</dbReference>
<dbReference type="OrthoDB" id="20507at2759"/>
<feature type="domain" description="G-patch" evidence="2">
    <location>
        <begin position="154"/>
        <end position="174"/>
    </location>
</feature>
<feature type="compositionally biased region" description="Low complexity" evidence="1">
    <location>
        <begin position="943"/>
        <end position="954"/>
    </location>
</feature>
<feature type="compositionally biased region" description="Basic residues" evidence="1">
    <location>
        <begin position="874"/>
        <end position="898"/>
    </location>
</feature>
<dbReference type="GO" id="GO:0005634">
    <property type="term" value="C:nucleus"/>
    <property type="evidence" value="ECO:0007669"/>
    <property type="project" value="TreeGrafter"/>
</dbReference>
<feature type="compositionally biased region" description="Low complexity" evidence="1">
    <location>
        <begin position="766"/>
        <end position="775"/>
    </location>
</feature>
<keyword evidence="4" id="KW-1185">Reference proteome</keyword>
<feature type="compositionally biased region" description="Basic residues" evidence="1">
    <location>
        <begin position="822"/>
        <end position="832"/>
    </location>
</feature>
<feature type="compositionally biased region" description="Acidic residues" evidence="1">
    <location>
        <begin position="685"/>
        <end position="702"/>
    </location>
</feature>
<dbReference type="GO" id="GO:0006397">
    <property type="term" value="P:mRNA processing"/>
    <property type="evidence" value="ECO:0007669"/>
    <property type="project" value="InterPro"/>
</dbReference>
<dbReference type="PROSITE" id="PS50174">
    <property type="entry name" value="G_PATCH"/>
    <property type="match status" value="1"/>
</dbReference>
<feature type="compositionally biased region" description="Polar residues" evidence="1">
    <location>
        <begin position="514"/>
        <end position="528"/>
    </location>
</feature>
<evidence type="ECO:0000313" key="4">
    <source>
        <dbReference type="Proteomes" id="UP000193920"/>
    </source>
</evidence>
<evidence type="ECO:0000256" key="1">
    <source>
        <dbReference type="SAM" id="MobiDB-lite"/>
    </source>
</evidence>
<dbReference type="InterPro" id="IPR011666">
    <property type="entry name" value="DUF1604"/>
</dbReference>
<evidence type="ECO:0000313" key="3">
    <source>
        <dbReference type="EMBL" id="ORY26194.1"/>
    </source>
</evidence>
<dbReference type="Proteomes" id="UP000193920">
    <property type="component" value="Unassembled WGS sequence"/>
</dbReference>
<dbReference type="GO" id="GO:0003723">
    <property type="term" value="F:RNA binding"/>
    <property type="evidence" value="ECO:0007669"/>
    <property type="project" value="TreeGrafter"/>
</dbReference>
<accession>A0A1Y2AUR3</accession>
<feature type="compositionally biased region" description="Polar residues" evidence="1">
    <location>
        <begin position="712"/>
        <end position="746"/>
    </location>
</feature>
<feature type="compositionally biased region" description="Basic and acidic residues" evidence="1">
    <location>
        <begin position="662"/>
        <end position="675"/>
    </location>
</feature>
<sequence length="978" mass="111741">MTTQEESFVIIGTKQPDLEDVKKKDLNNYLPLWKQEVRDEKGRKRLHGAFKGGFSAGYFNTVGSKEGWTPTQFVSSRTNRQKVSYRPEDFMDEEDLEDFNESKKLQATSNYDVRAGQEELMARKQAILNSEENKNSIFGGLTEKILDDIIIPNTEPIGIKLLKSMGWREGQGIGARVHRKDKDDIYAEKYLFAPKDVAMVSFEQKANLFGLGFDPYKNAPEFRDNYYTQINKKPSEDNKKKTLGFGVGIFEEDDDEDVYNTNSMDNFDSIIDDTMDDYEEKIVLGGNQTTKKRKSNSYYNDYDREELNNSIKDRLQMCSDGTYPISGFVVSSTIENIGKWFNPPVVPKNFIPYHKFKDSDHQTNNQYNQQLNETTRVSLTADQRRDILGEEKLKGPPTNSTFMSSLSNTDQYKLQHLIDDITRKRTEESKTIQVEIPDLKKEVALAALKGFMPFQAMPSKQERYKRFLQVKAGLEKEYMEFPEIYTNKEKNLEYQEFAKAAQIYQPLSNAMASRFTSASNSKDSTKGTGNKKEEEKEKEKIVTIVRTVEDWQPSRLLCKRFNIPNPHKNKDMLDVSSDSRNNNLVEDILDERTMNRLIQERDRDYGSKKRASIIERGEEREREREKEKNNLISNRTTSTTTMAQEMNSLKPYAEDEPPSPNDEEKKELLKKERPSMDLFNSIFNDSDEDDDEEDDEDDEEDNDNSKLKLKLPSNTEIITSATSGSKINPLMNESTTTPIKDSNTLKGGNGSSSSNGHDNTMNTPTIDSKINNSSSKIKDIGEAFQIIKTMKEKKSKKKKKKRSSSSKGGGGSKHSKHDHDTTKRKKKRKYHHSSSSSSSDNDDDDNSDDSNSDSDDNNNKSKSKSKSKNNTNNNKRKRRHHHHHHRKSKSSHHRRHRSSHGDSSISSDSDSDSNSDSNSNSSSNEEGSDRIEWVEKSYDNTKAQQQPSQPLASSSPPPPPFSHTNPSRKSKRSRPSAA</sequence>
<protein>
    <recommendedName>
        <fullName evidence="2">G-patch domain-containing protein</fullName>
    </recommendedName>
</protein>
<feature type="compositionally biased region" description="Basic residues" evidence="1">
    <location>
        <begin position="966"/>
        <end position="978"/>
    </location>
</feature>
<feature type="compositionally biased region" description="Polar residues" evidence="1">
    <location>
        <begin position="630"/>
        <end position="647"/>
    </location>
</feature>
<feature type="compositionally biased region" description="Basic residues" evidence="1">
    <location>
        <begin position="791"/>
        <end position="804"/>
    </location>
</feature>
<evidence type="ECO:0000259" key="2">
    <source>
        <dbReference type="PROSITE" id="PS50174"/>
    </source>
</evidence>
<dbReference type="PANTHER" id="PTHR13384">
    <property type="entry name" value="G PATCH DOMAIN-CONTAINING PROTEIN 1"/>
    <property type="match status" value="1"/>
</dbReference>
<feature type="compositionally biased region" description="Basic and acidic residues" evidence="1">
    <location>
        <begin position="927"/>
        <end position="939"/>
    </location>
</feature>
<proteinExistence type="predicted"/>
<gene>
    <name evidence="3" type="ORF">LY90DRAFT_674622</name>
</gene>
<feature type="region of interest" description="Disordered" evidence="1">
    <location>
        <begin position="600"/>
        <end position="978"/>
    </location>
</feature>
<dbReference type="AlphaFoldDB" id="A0A1Y2AUR3"/>
<organism evidence="3 4">
    <name type="scientific">Neocallimastix californiae</name>
    <dbReference type="NCBI Taxonomy" id="1754190"/>
    <lineage>
        <taxon>Eukaryota</taxon>
        <taxon>Fungi</taxon>
        <taxon>Fungi incertae sedis</taxon>
        <taxon>Chytridiomycota</taxon>
        <taxon>Chytridiomycota incertae sedis</taxon>
        <taxon>Neocallimastigomycetes</taxon>
        <taxon>Neocallimastigales</taxon>
        <taxon>Neocallimastigaceae</taxon>
        <taxon>Neocallimastix</taxon>
    </lineage>
</organism>
<name>A0A1Y2AUR3_9FUNG</name>
<feature type="non-terminal residue" evidence="3">
    <location>
        <position position="978"/>
    </location>
</feature>
<feature type="compositionally biased region" description="Low complexity" evidence="1">
    <location>
        <begin position="901"/>
        <end position="924"/>
    </location>
</feature>
<dbReference type="EMBL" id="MCOG01000204">
    <property type="protein sequence ID" value="ORY26194.1"/>
    <property type="molecule type" value="Genomic_DNA"/>
</dbReference>
<reference evidence="3 4" key="1">
    <citation type="submission" date="2016-08" db="EMBL/GenBank/DDBJ databases">
        <title>A Parts List for Fungal Cellulosomes Revealed by Comparative Genomics.</title>
        <authorList>
            <consortium name="DOE Joint Genome Institute"/>
            <person name="Haitjema C.H."/>
            <person name="Gilmore S.P."/>
            <person name="Henske J.K."/>
            <person name="Solomon K.V."/>
            <person name="De Groot R."/>
            <person name="Kuo A."/>
            <person name="Mondo S.J."/>
            <person name="Salamov A.A."/>
            <person name="Labutti K."/>
            <person name="Zhao Z."/>
            <person name="Chiniquy J."/>
            <person name="Barry K."/>
            <person name="Brewer H.M."/>
            <person name="Purvine S.O."/>
            <person name="Wright A.T."/>
            <person name="Boxma B."/>
            <person name="Van Alen T."/>
            <person name="Hackstein J.H."/>
            <person name="Baker S.E."/>
            <person name="Grigoriev I.V."/>
            <person name="O'Malley M.A."/>
        </authorList>
    </citation>
    <scope>NUCLEOTIDE SEQUENCE [LARGE SCALE GENOMIC DNA]</scope>
    <source>
        <strain evidence="3 4">G1</strain>
    </source>
</reference>
<dbReference type="Pfam" id="PF26093">
    <property type="entry name" value="HTH_TGH"/>
    <property type="match status" value="1"/>
</dbReference>